<comment type="caution">
    <text evidence="7">Lacks conserved residue(s) required for the propagation of feature annotation.</text>
</comment>
<keyword evidence="5 7" id="KW-1015">Disulfide bond</keyword>
<dbReference type="CDD" id="cd00054">
    <property type="entry name" value="EGF_CA"/>
    <property type="match status" value="1"/>
</dbReference>
<feature type="transmembrane region" description="Helical" evidence="8">
    <location>
        <begin position="468"/>
        <end position="492"/>
    </location>
</feature>
<evidence type="ECO:0000259" key="9">
    <source>
        <dbReference type="PROSITE" id="PS50026"/>
    </source>
</evidence>
<reference evidence="10" key="1">
    <citation type="submission" date="2021-02" db="EMBL/GenBank/DDBJ databases">
        <authorList>
            <person name="Nowell W R."/>
        </authorList>
    </citation>
    <scope>NUCLEOTIDE SEQUENCE</scope>
</reference>
<dbReference type="SMART" id="SM00051">
    <property type="entry name" value="DSL"/>
    <property type="match status" value="1"/>
</dbReference>
<sequence>FSHGDVTLELRLIHYENRYGQTYENRPCDIKIENDVNRDGRCDTAFLFCLVELPFQNPHRCTLGDYFTGFVGADDIHFISIGHNDTYIPPYMQRRSQTKSLWFLSPIYFRFKYPKNGIGLIVEVFDVDDLQNQTFHDTIDFYGRTLLDLRLFSSKHTSQSQYIILRSLYDSNTSLNLYCSVNYYGSDCNKHCVENNRYSCDVQSGKKLCNKGYFGKNCLNDLQPCENNPCLHNGTCVVYLRDYLCQCHQDFSGRSCETKDNKNKSYQCHCRPTHTGKHCEVEILPTCERIPCVNGQCLKVGLYNEICVCQLYWSGSDCTKPYIATTEKRLSIIMSAATTTSPSLERISSYSTRLTKTYIPGTFFPQSNSLRSTTLIKLNQSVEIKEYIDLSNKQYVNQLSAEIHFPETSTTIQHQYITKTFNLYKYTPCSNAPCLHNSTCIILSERHYRCVYTLIAARDSLRDDTSALWPLAIVFGYVFSLMLVFIIIWFLWYGLTIRPSSRLFFRSNLRIDNHCHLAQTQRINRLASSRFGVANPLFFHHSANKYSPSTSVEWTNTPPFLNR</sequence>
<dbReference type="Proteomes" id="UP000663829">
    <property type="component" value="Unassembled WGS sequence"/>
</dbReference>
<gene>
    <name evidence="10" type="ORF">GPM918_LOCUS12282</name>
    <name evidence="11" type="ORF">SRO942_LOCUS12283</name>
</gene>
<feature type="non-terminal residue" evidence="10">
    <location>
        <position position="1"/>
    </location>
</feature>
<dbReference type="InterPro" id="IPR000742">
    <property type="entry name" value="EGF"/>
</dbReference>
<keyword evidence="2 7" id="KW-0245">EGF-like domain</keyword>
<evidence type="ECO:0000256" key="2">
    <source>
        <dbReference type="ARBA" id="ARBA00022536"/>
    </source>
</evidence>
<name>A0A814EG92_9BILA</name>
<organism evidence="10 12">
    <name type="scientific">Didymodactylos carnosus</name>
    <dbReference type="NCBI Taxonomy" id="1234261"/>
    <lineage>
        <taxon>Eukaryota</taxon>
        <taxon>Metazoa</taxon>
        <taxon>Spiralia</taxon>
        <taxon>Gnathifera</taxon>
        <taxon>Rotifera</taxon>
        <taxon>Eurotatoria</taxon>
        <taxon>Bdelloidea</taxon>
        <taxon>Philodinida</taxon>
        <taxon>Philodinidae</taxon>
        <taxon>Didymodactylos</taxon>
    </lineage>
</organism>
<comment type="caution">
    <text evidence="10">The sequence shown here is derived from an EMBL/GenBank/DDBJ whole genome shotgun (WGS) entry which is preliminary data.</text>
</comment>
<keyword evidence="8" id="KW-1133">Transmembrane helix</keyword>
<dbReference type="Gene3D" id="2.10.25.10">
    <property type="entry name" value="Laminin"/>
    <property type="match status" value="2"/>
</dbReference>
<dbReference type="EMBL" id="CAJOBC010002666">
    <property type="protein sequence ID" value="CAF3744897.1"/>
    <property type="molecule type" value="Genomic_DNA"/>
</dbReference>
<evidence type="ECO:0000256" key="6">
    <source>
        <dbReference type="ARBA" id="ARBA00023180"/>
    </source>
</evidence>
<dbReference type="Gene3D" id="2.10.25.140">
    <property type="match status" value="1"/>
</dbReference>
<evidence type="ECO:0000256" key="4">
    <source>
        <dbReference type="ARBA" id="ARBA00022737"/>
    </source>
</evidence>
<feature type="domain" description="EGF-like" evidence="9">
    <location>
        <begin position="221"/>
        <end position="257"/>
    </location>
</feature>
<dbReference type="GO" id="GO:0007154">
    <property type="term" value="P:cell communication"/>
    <property type="evidence" value="ECO:0007669"/>
    <property type="project" value="InterPro"/>
</dbReference>
<dbReference type="SUPFAM" id="SSF57196">
    <property type="entry name" value="EGF/Laminin"/>
    <property type="match status" value="1"/>
</dbReference>
<evidence type="ECO:0000256" key="1">
    <source>
        <dbReference type="ARBA" id="ARBA00022473"/>
    </source>
</evidence>
<evidence type="ECO:0000256" key="8">
    <source>
        <dbReference type="SAM" id="Phobius"/>
    </source>
</evidence>
<evidence type="ECO:0000313" key="10">
    <source>
        <dbReference type="EMBL" id="CAF0971891.1"/>
    </source>
</evidence>
<keyword evidence="1" id="KW-0217">Developmental protein</keyword>
<keyword evidence="8" id="KW-0812">Transmembrane</keyword>
<evidence type="ECO:0000313" key="12">
    <source>
        <dbReference type="Proteomes" id="UP000663829"/>
    </source>
</evidence>
<dbReference type="PROSITE" id="PS50026">
    <property type="entry name" value="EGF_3"/>
    <property type="match status" value="1"/>
</dbReference>
<dbReference type="Pfam" id="PF00008">
    <property type="entry name" value="EGF"/>
    <property type="match status" value="1"/>
</dbReference>
<feature type="disulfide bond" evidence="7">
    <location>
        <begin position="247"/>
        <end position="256"/>
    </location>
</feature>
<evidence type="ECO:0000256" key="5">
    <source>
        <dbReference type="ARBA" id="ARBA00023157"/>
    </source>
</evidence>
<dbReference type="PANTHER" id="PTHR24033:SF231">
    <property type="entry name" value="MULTIPLE EPIDERMAL GROWTH FACTOR-LIKE DOMAINS PROTEIN 8"/>
    <property type="match status" value="1"/>
</dbReference>
<dbReference type="FunFam" id="2.10.25.10:FF:000321">
    <property type="entry name" value="Protein delta homolog 1"/>
    <property type="match status" value="1"/>
</dbReference>
<accession>A0A814EG92</accession>
<keyword evidence="12" id="KW-1185">Reference proteome</keyword>
<keyword evidence="6" id="KW-0325">Glycoprotein</keyword>
<dbReference type="EMBL" id="CAJNOQ010002666">
    <property type="protein sequence ID" value="CAF0971891.1"/>
    <property type="molecule type" value="Genomic_DNA"/>
</dbReference>
<dbReference type="GO" id="GO:0016020">
    <property type="term" value="C:membrane"/>
    <property type="evidence" value="ECO:0007669"/>
    <property type="project" value="InterPro"/>
</dbReference>
<proteinExistence type="predicted"/>
<evidence type="ECO:0000256" key="3">
    <source>
        <dbReference type="ARBA" id="ARBA00022729"/>
    </source>
</evidence>
<dbReference type="AlphaFoldDB" id="A0A814EG92"/>
<dbReference type="PANTHER" id="PTHR24033">
    <property type="entry name" value="EGF-LIKE DOMAIN-CONTAINING PROTEIN"/>
    <property type="match status" value="1"/>
</dbReference>
<dbReference type="Proteomes" id="UP000681722">
    <property type="component" value="Unassembled WGS sequence"/>
</dbReference>
<dbReference type="PROSITE" id="PS00022">
    <property type="entry name" value="EGF_1"/>
    <property type="match status" value="2"/>
</dbReference>
<protein>
    <recommendedName>
        <fullName evidence="9">EGF-like domain-containing protein</fullName>
    </recommendedName>
</protein>
<dbReference type="InterPro" id="IPR051830">
    <property type="entry name" value="NOTCH_homolog"/>
</dbReference>
<keyword evidence="4" id="KW-0677">Repeat</keyword>
<evidence type="ECO:0000256" key="7">
    <source>
        <dbReference type="PROSITE-ProRule" id="PRU00076"/>
    </source>
</evidence>
<dbReference type="SMART" id="SM00181">
    <property type="entry name" value="EGF"/>
    <property type="match status" value="2"/>
</dbReference>
<dbReference type="InterPro" id="IPR001774">
    <property type="entry name" value="DSL"/>
</dbReference>
<keyword evidence="3" id="KW-0732">Signal</keyword>
<evidence type="ECO:0000313" key="11">
    <source>
        <dbReference type="EMBL" id="CAF3744897.1"/>
    </source>
</evidence>
<keyword evidence="8" id="KW-0472">Membrane</keyword>
<dbReference type="OrthoDB" id="283575at2759"/>